<evidence type="ECO:0000256" key="1">
    <source>
        <dbReference type="ARBA" id="ARBA00006484"/>
    </source>
</evidence>
<organism evidence="3 4">
    <name type="scientific">Sphingobium naphthae</name>
    <dbReference type="NCBI Taxonomy" id="1886786"/>
    <lineage>
        <taxon>Bacteria</taxon>
        <taxon>Pseudomonadati</taxon>
        <taxon>Pseudomonadota</taxon>
        <taxon>Alphaproteobacteria</taxon>
        <taxon>Sphingomonadales</taxon>
        <taxon>Sphingomonadaceae</taxon>
        <taxon>Sphingobium</taxon>
    </lineage>
</organism>
<dbReference type="InterPro" id="IPR002347">
    <property type="entry name" value="SDR_fam"/>
</dbReference>
<proteinExistence type="inferred from homology"/>
<dbReference type="PANTHER" id="PTHR42760:SF135">
    <property type="entry name" value="BLL7886 PROTEIN"/>
    <property type="match status" value="1"/>
</dbReference>
<dbReference type="InterPro" id="IPR036291">
    <property type="entry name" value="NAD(P)-bd_dom_sf"/>
</dbReference>
<dbReference type="PANTHER" id="PTHR42760">
    <property type="entry name" value="SHORT-CHAIN DEHYDROGENASES/REDUCTASES FAMILY MEMBER"/>
    <property type="match status" value="1"/>
</dbReference>
<protein>
    <submittedName>
        <fullName evidence="3">SDR family NAD(P)-dependent oxidoreductase</fullName>
    </submittedName>
</protein>
<dbReference type="Proteomes" id="UP001185984">
    <property type="component" value="Unassembled WGS sequence"/>
</dbReference>
<gene>
    <name evidence="3" type="ORF">O0R41_17930</name>
</gene>
<name>A0ABU4A121_9SPHN</name>
<dbReference type="PRINTS" id="PR00080">
    <property type="entry name" value="SDRFAMILY"/>
</dbReference>
<dbReference type="EMBL" id="JAPTHD010000011">
    <property type="protein sequence ID" value="MDV5825487.1"/>
    <property type="molecule type" value="Genomic_DNA"/>
</dbReference>
<dbReference type="SUPFAM" id="SSF51735">
    <property type="entry name" value="NAD(P)-binding Rossmann-fold domains"/>
    <property type="match status" value="1"/>
</dbReference>
<dbReference type="InterPro" id="IPR020904">
    <property type="entry name" value="Sc_DH/Rdtase_CS"/>
</dbReference>
<reference evidence="4" key="1">
    <citation type="journal article" date="2022" name="J Environ Chem Eng">
        <title>Biodegradation of petroleum oil using a constructed nonpathogenic and heavy metal-tolerant bacterial consortium isolated from marine sponges.</title>
        <authorList>
            <person name="Dechsakulwatana C."/>
            <person name="Rungsihiranrut A."/>
            <person name="Muangchinda C."/>
            <person name="Ningthoujam R."/>
            <person name="Klankeo P."/>
            <person name="Pinyakong O."/>
        </authorList>
    </citation>
    <scope>NUCLEOTIDE SEQUENCE [LARGE SCALE GENOMIC DNA]</scope>
    <source>
        <strain evidence="4">MO2-4</strain>
    </source>
</reference>
<accession>A0ABU4A121</accession>
<evidence type="ECO:0000256" key="2">
    <source>
        <dbReference type="RuleBase" id="RU000363"/>
    </source>
</evidence>
<evidence type="ECO:0000313" key="3">
    <source>
        <dbReference type="EMBL" id="MDV5825487.1"/>
    </source>
</evidence>
<sequence>MSNIIVTGAFGSLGRAVIAELGARNYGIAAIDLAPAPDDVPDVMALSGVDLTDAHSVVAAFDAVARQLGSIDGLVNVAGGFVWQLVAGAGIAHWEVMQRINLHTAVLASQAVLKHMQTGAIVNVGAAGAVNPAAGMGAYAAAKAGVMALTESLAEELKPHVRVNAVLPTILDTPANRNDMPEADHASWVQPAAAAKVIAYLLSDDAAAVTGAGIRLSLPG</sequence>
<keyword evidence="4" id="KW-1185">Reference proteome</keyword>
<dbReference type="PRINTS" id="PR00081">
    <property type="entry name" value="GDHRDH"/>
</dbReference>
<comment type="caution">
    <text evidence="3">The sequence shown here is derived from an EMBL/GenBank/DDBJ whole genome shotgun (WGS) entry which is preliminary data.</text>
</comment>
<dbReference type="Pfam" id="PF00106">
    <property type="entry name" value="adh_short"/>
    <property type="match status" value="1"/>
</dbReference>
<comment type="similarity">
    <text evidence="1 2">Belongs to the short-chain dehydrogenases/reductases (SDR) family.</text>
</comment>
<dbReference type="RefSeq" id="WP_228164673.1">
    <property type="nucleotide sequence ID" value="NZ_JAPTHD010000011.1"/>
</dbReference>
<evidence type="ECO:0000313" key="4">
    <source>
        <dbReference type="Proteomes" id="UP001185984"/>
    </source>
</evidence>
<dbReference type="PROSITE" id="PS00061">
    <property type="entry name" value="ADH_SHORT"/>
    <property type="match status" value="1"/>
</dbReference>
<dbReference type="Gene3D" id="3.40.50.720">
    <property type="entry name" value="NAD(P)-binding Rossmann-like Domain"/>
    <property type="match status" value="1"/>
</dbReference>